<sequence length="103" mass="10693">MKSGLGNETMNEGTDVDIIDHTIWNGNYVFNMATGTTNFAGESFKGFENAIMGNGSDTVTGNAANNSIKGGAGADVLKVLTATIRSMVKTGMTPLSAGWVKIS</sequence>
<dbReference type="GO" id="GO:0005509">
    <property type="term" value="F:calcium ion binding"/>
    <property type="evidence" value="ECO:0007669"/>
    <property type="project" value="InterPro"/>
</dbReference>
<dbReference type="Gene3D" id="2.150.10.10">
    <property type="entry name" value="Serralysin-like metalloprotease, C-terminal"/>
    <property type="match status" value="1"/>
</dbReference>
<dbReference type="Proteomes" id="UP000181998">
    <property type="component" value="Unassembled WGS sequence"/>
</dbReference>
<dbReference type="InterPro" id="IPR001343">
    <property type="entry name" value="Hemolysn_Ca-bd"/>
</dbReference>
<evidence type="ECO:0000313" key="1">
    <source>
        <dbReference type="EMBL" id="SEQ39969.1"/>
    </source>
</evidence>
<proteinExistence type="predicted"/>
<reference evidence="1 2" key="1">
    <citation type="submission" date="2016-10" db="EMBL/GenBank/DDBJ databases">
        <authorList>
            <person name="de Groot N.N."/>
        </authorList>
    </citation>
    <scope>NUCLEOTIDE SEQUENCE [LARGE SCALE GENOMIC DNA]</scope>
    <source>
        <strain evidence="1 2">Nm9</strain>
    </source>
</reference>
<name>A0A1H9FQB9_9PROT</name>
<dbReference type="Pfam" id="PF00353">
    <property type="entry name" value="HemolysinCabind"/>
    <property type="match status" value="1"/>
</dbReference>
<gene>
    <name evidence="1" type="ORF">SAMN05421510_10472</name>
</gene>
<dbReference type="EMBL" id="FOFX01000047">
    <property type="protein sequence ID" value="SEQ39969.1"/>
    <property type="molecule type" value="Genomic_DNA"/>
</dbReference>
<dbReference type="InterPro" id="IPR011049">
    <property type="entry name" value="Serralysin-like_metalloprot_C"/>
</dbReference>
<dbReference type="SUPFAM" id="SSF51120">
    <property type="entry name" value="beta-Roll"/>
    <property type="match status" value="1"/>
</dbReference>
<dbReference type="AlphaFoldDB" id="A0A1H9FQB9"/>
<evidence type="ECO:0000313" key="2">
    <source>
        <dbReference type="Proteomes" id="UP000181998"/>
    </source>
</evidence>
<protein>
    <submittedName>
        <fullName evidence="1">Uncharacterized protein</fullName>
    </submittedName>
</protein>
<organism evidence="1 2">
    <name type="scientific">Nitrosomonas ureae</name>
    <dbReference type="NCBI Taxonomy" id="44577"/>
    <lineage>
        <taxon>Bacteria</taxon>
        <taxon>Pseudomonadati</taxon>
        <taxon>Pseudomonadota</taxon>
        <taxon>Betaproteobacteria</taxon>
        <taxon>Nitrosomonadales</taxon>
        <taxon>Nitrosomonadaceae</taxon>
        <taxon>Nitrosomonas</taxon>
    </lineage>
</organism>
<accession>A0A1H9FQB9</accession>